<reference evidence="3 4" key="1">
    <citation type="submission" date="2013-08" db="EMBL/GenBank/DDBJ databases">
        <authorList>
            <person name="Durkin A.S."/>
            <person name="Haft D.R."/>
            <person name="McCorrison J."/>
            <person name="Torralba M."/>
            <person name="Gillis M."/>
            <person name="Haft D.H."/>
            <person name="Methe B."/>
            <person name="Sutton G."/>
            <person name="Nelson K.E."/>
        </authorList>
    </citation>
    <scope>NUCLEOTIDE SEQUENCE [LARGE SCALE GENOMIC DNA]</scope>
    <source>
        <strain evidence="3 4">F0067</strain>
    </source>
</reference>
<dbReference type="Proteomes" id="UP000016648">
    <property type="component" value="Unassembled WGS sequence"/>
</dbReference>
<feature type="compositionally biased region" description="Polar residues" evidence="1">
    <location>
        <begin position="255"/>
        <end position="283"/>
    </location>
</feature>
<evidence type="ECO:0000256" key="1">
    <source>
        <dbReference type="SAM" id="MobiDB-lite"/>
    </source>
</evidence>
<dbReference type="EMBL" id="AWEY01000026">
    <property type="protein sequence ID" value="ERK39186.1"/>
    <property type="molecule type" value="Genomic_DNA"/>
</dbReference>
<dbReference type="AlphaFoldDB" id="U2P4U6"/>
<accession>U2P4U6</accession>
<proteinExistence type="predicted"/>
<evidence type="ECO:0000256" key="2">
    <source>
        <dbReference type="SAM" id="SignalP"/>
    </source>
</evidence>
<keyword evidence="2" id="KW-0732">Signal</keyword>
<comment type="caution">
    <text evidence="3">The sequence shown here is derived from an EMBL/GenBank/DDBJ whole genome shotgun (WGS) entry which is preliminary data.</text>
</comment>
<sequence>MRKVFLFFILLGVVPLNLAAQDDDVYFIPKKNAATANSSSHDTRNRPTYYAGSNRDVDEYNRRGNHWSHYQKIGTDRQGNDIIEFKKGSGIYPDSMYIDTTFVGRYTDTILDGDDDFSYADRMRMWDGFYDPWYYSYRLRSPYYWNRFYGYGWNAWYGWPYAYRWPGYYGWYDPWYYPGWYGWGYPYYGGYWAGYWGGGYWPYHHIAVSRHDGPAGWRSYSFGNRADDRQRGGRRSFSPRSDNSMFRSRDYTRDSGVNSNVFRGRNGSFTGRNESPTRSYTPTPSFPSGGGFGSSGGSFGGGNAGGARSGGSFGGGGGRFGHR</sequence>
<organism evidence="3 4">
    <name type="scientific">Segatella baroniae F0067</name>
    <dbReference type="NCBI Taxonomy" id="1115809"/>
    <lineage>
        <taxon>Bacteria</taxon>
        <taxon>Pseudomonadati</taxon>
        <taxon>Bacteroidota</taxon>
        <taxon>Bacteroidia</taxon>
        <taxon>Bacteroidales</taxon>
        <taxon>Prevotellaceae</taxon>
        <taxon>Segatella</taxon>
    </lineage>
</organism>
<keyword evidence="4" id="KW-1185">Reference proteome</keyword>
<name>U2P4U6_9BACT</name>
<feature type="chain" id="PRO_5004632592" description="Lipoprotein" evidence="2">
    <location>
        <begin position="20"/>
        <end position="323"/>
    </location>
</feature>
<dbReference type="RefSeq" id="WP_021589732.1">
    <property type="nucleotide sequence ID" value="NZ_AWEY01000026.1"/>
</dbReference>
<dbReference type="PATRIC" id="fig|1115809.3.peg.1470"/>
<gene>
    <name evidence="3" type="ORF">HMPREF9135_1978</name>
</gene>
<feature type="compositionally biased region" description="Gly residues" evidence="1">
    <location>
        <begin position="288"/>
        <end position="323"/>
    </location>
</feature>
<evidence type="ECO:0008006" key="5">
    <source>
        <dbReference type="Google" id="ProtNLM"/>
    </source>
</evidence>
<evidence type="ECO:0000313" key="3">
    <source>
        <dbReference type="EMBL" id="ERK39186.1"/>
    </source>
</evidence>
<protein>
    <recommendedName>
        <fullName evidence="5">Lipoprotein</fullName>
    </recommendedName>
</protein>
<evidence type="ECO:0000313" key="4">
    <source>
        <dbReference type="Proteomes" id="UP000016648"/>
    </source>
</evidence>
<feature type="signal peptide" evidence="2">
    <location>
        <begin position="1"/>
        <end position="19"/>
    </location>
</feature>
<feature type="region of interest" description="Disordered" evidence="1">
    <location>
        <begin position="227"/>
        <end position="323"/>
    </location>
</feature>